<dbReference type="Proteomes" id="UP000176714">
    <property type="component" value="Unassembled WGS sequence"/>
</dbReference>
<dbReference type="InterPro" id="IPR043993">
    <property type="entry name" value="T4SS_pilin"/>
</dbReference>
<protein>
    <submittedName>
        <fullName evidence="2">Uncharacterized protein</fullName>
    </submittedName>
</protein>
<dbReference type="EMBL" id="MFMD01000020">
    <property type="protein sequence ID" value="OGG76435.1"/>
    <property type="molecule type" value="Genomic_DNA"/>
</dbReference>
<proteinExistence type="predicted"/>
<evidence type="ECO:0000256" key="1">
    <source>
        <dbReference type="SAM" id="Phobius"/>
    </source>
</evidence>
<dbReference type="Pfam" id="PF18895">
    <property type="entry name" value="T4SS_pilin"/>
    <property type="match status" value="1"/>
</dbReference>
<sequence length="119" mass="12610">MNLSFGLGISFGNVCTNTVCQVAQNLLYLINNVLVPVLFALAFIVFLYGIAKAYIFSGGDEEAVKQGHRLLLWGIIAFVIMISIWGIVNVVANTFGLAGAYAPPSPSSVSPYGSVVPTP</sequence>
<dbReference type="AlphaFoldDB" id="A0A1F6ES20"/>
<keyword evidence="1" id="KW-0812">Transmembrane</keyword>
<organism evidence="2 3">
    <name type="scientific">Candidatus Kaiserbacteria bacterium RIFCSPLOWO2_01_FULL_55_19</name>
    <dbReference type="NCBI Taxonomy" id="1798516"/>
    <lineage>
        <taxon>Bacteria</taxon>
        <taxon>Candidatus Kaiseribacteriota</taxon>
    </lineage>
</organism>
<accession>A0A1F6ES20</accession>
<keyword evidence="1" id="KW-0472">Membrane</keyword>
<feature type="transmembrane region" description="Helical" evidence="1">
    <location>
        <begin position="70"/>
        <end position="88"/>
    </location>
</feature>
<evidence type="ECO:0000313" key="3">
    <source>
        <dbReference type="Proteomes" id="UP000176714"/>
    </source>
</evidence>
<comment type="caution">
    <text evidence="2">The sequence shown here is derived from an EMBL/GenBank/DDBJ whole genome shotgun (WGS) entry which is preliminary data.</text>
</comment>
<name>A0A1F6ES20_9BACT</name>
<keyword evidence="1" id="KW-1133">Transmembrane helix</keyword>
<dbReference type="STRING" id="1798516.A2950_00840"/>
<feature type="transmembrane region" description="Helical" evidence="1">
    <location>
        <begin position="26"/>
        <end position="50"/>
    </location>
</feature>
<evidence type="ECO:0000313" key="2">
    <source>
        <dbReference type="EMBL" id="OGG76435.1"/>
    </source>
</evidence>
<gene>
    <name evidence="2" type="ORF">A2950_00840</name>
</gene>
<reference evidence="2 3" key="1">
    <citation type="journal article" date="2016" name="Nat. Commun.">
        <title>Thousands of microbial genomes shed light on interconnected biogeochemical processes in an aquifer system.</title>
        <authorList>
            <person name="Anantharaman K."/>
            <person name="Brown C.T."/>
            <person name="Hug L.A."/>
            <person name="Sharon I."/>
            <person name="Castelle C.J."/>
            <person name="Probst A.J."/>
            <person name="Thomas B.C."/>
            <person name="Singh A."/>
            <person name="Wilkins M.J."/>
            <person name="Karaoz U."/>
            <person name="Brodie E.L."/>
            <person name="Williams K.H."/>
            <person name="Hubbard S.S."/>
            <person name="Banfield J.F."/>
        </authorList>
    </citation>
    <scope>NUCLEOTIDE SEQUENCE [LARGE SCALE GENOMIC DNA]</scope>
</reference>